<evidence type="ECO:0000313" key="10">
    <source>
        <dbReference type="Proteomes" id="UP000218231"/>
    </source>
</evidence>
<dbReference type="GO" id="GO:0003924">
    <property type="term" value="F:GTPase activity"/>
    <property type="evidence" value="ECO:0007669"/>
    <property type="project" value="UniProtKB-UniRule"/>
</dbReference>
<dbReference type="FunFam" id="2.40.30.10:FF:000022">
    <property type="entry name" value="Elongation factor G, mitochondrial"/>
    <property type="match status" value="1"/>
</dbReference>
<dbReference type="FunFam" id="3.40.50.300:FF:000514">
    <property type="entry name" value="Ribosome-releasing factor 2, mitochondrial"/>
    <property type="match status" value="1"/>
</dbReference>
<evidence type="ECO:0000256" key="7">
    <source>
        <dbReference type="HAMAP-Rule" id="MF_03061"/>
    </source>
</evidence>
<keyword evidence="6 7" id="KW-0342">GTP-binding</keyword>
<dbReference type="FunFam" id="3.30.70.240:FF:000001">
    <property type="entry name" value="Elongation factor G"/>
    <property type="match status" value="1"/>
</dbReference>
<keyword evidence="3 7" id="KW-0251">Elongation factor</keyword>
<dbReference type="NCBIfam" id="TIGR00231">
    <property type="entry name" value="small_GTP"/>
    <property type="match status" value="1"/>
</dbReference>
<dbReference type="GO" id="GO:0005525">
    <property type="term" value="F:GTP binding"/>
    <property type="evidence" value="ECO:0007669"/>
    <property type="project" value="UniProtKB-UniRule"/>
</dbReference>
<dbReference type="InterPro" id="IPR004161">
    <property type="entry name" value="EFTu-like_2"/>
</dbReference>
<evidence type="ECO:0000256" key="5">
    <source>
        <dbReference type="ARBA" id="ARBA00023128"/>
    </source>
</evidence>
<dbReference type="InterPro" id="IPR031157">
    <property type="entry name" value="G_TR_CS"/>
</dbReference>
<dbReference type="EMBL" id="LIAE01010347">
    <property type="protein sequence ID" value="PAV62761.1"/>
    <property type="molecule type" value="Genomic_DNA"/>
</dbReference>
<feature type="binding site" evidence="7">
    <location>
        <begin position="86"/>
        <end position="89"/>
    </location>
    <ligand>
        <name>GTP</name>
        <dbReference type="ChEBI" id="CHEBI:37565"/>
    </ligand>
</feature>
<keyword evidence="10" id="KW-1185">Reference proteome</keyword>
<dbReference type="Proteomes" id="UP000218231">
    <property type="component" value="Unassembled WGS sequence"/>
</dbReference>
<dbReference type="NCBIfam" id="TIGR00484">
    <property type="entry name" value="EF-G"/>
    <property type="match status" value="1"/>
</dbReference>
<dbReference type="InterPro" id="IPR035647">
    <property type="entry name" value="EFG_III/V"/>
</dbReference>
<comment type="function">
    <text evidence="7">Mitochondrial GTPase that catalyzes the GTP-dependent ribosomal translocation step during translation elongation. During this step, the ribosome changes from the pre-translocational (PRE) to the post-translocational (POST) state as the newly formed A-site-bound peptidyl-tRNA and P-site-bound deacylated tRNA move to the P and E sites, respectively. Catalyzes the coordinated movement of the two tRNA molecules, the mRNA and conformational changes in the ribosome.</text>
</comment>
<dbReference type="InterPro" id="IPR020568">
    <property type="entry name" value="Ribosomal_Su5_D2-typ_SF"/>
</dbReference>
<reference evidence="9 10" key="1">
    <citation type="journal article" date="2017" name="Curr. Biol.">
        <title>Genome architecture and evolution of a unichromosomal asexual nematode.</title>
        <authorList>
            <person name="Fradin H."/>
            <person name="Zegar C."/>
            <person name="Gutwein M."/>
            <person name="Lucas J."/>
            <person name="Kovtun M."/>
            <person name="Corcoran D."/>
            <person name="Baugh L.R."/>
            <person name="Kiontke K."/>
            <person name="Gunsalus K."/>
            <person name="Fitch D.H."/>
            <person name="Piano F."/>
        </authorList>
    </citation>
    <scope>NUCLEOTIDE SEQUENCE [LARGE SCALE GENOMIC DNA]</scope>
    <source>
        <strain evidence="9">PF1309</strain>
    </source>
</reference>
<dbReference type="PANTHER" id="PTHR43636">
    <property type="entry name" value="ELONGATION FACTOR G, MITOCHONDRIAL"/>
    <property type="match status" value="1"/>
</dbReference>
<name>A0A2A2JMB1_9BILA</name>
<comment type="subcellular location">
    <subcellularLocation>
        <location evidence="7">Mitochondrion</location>
    </subcellularLocation>
</comment>
<dbReference type="SUPFAM" id="SSF54211">
    <property type="entry name" value="Ribosomal protein S5 domain 2-like"/>
    <property type="match status" value="1"/>
</dbReference>
<evidence type="ECO:0000313" key="9">
    <source>
        <dbReference type="EMBL" id="PAV62761.1"/>
    </source>
</evidence>
<keyword evidence="2 7" id="KW-0547">Nucleotide-binding</keyword>
<feature type="binding site" evidence="7">
    <location>
        <begin position="32"/>
        <end position="36"/>
    </location>
    <ligand>
        <name>GTP</name>
        <dbReference type="ChEBI" id="CHEBI:37565"/>
    </ligand>
</feature>
<dbReference type="PROSITE" id="PS51722">
    <property type="entry name" value="G_TR_2"/>
    <property type="match status" value="1"/>
</dbReference>
<evidence type="ECO:0000256" key="6">
    <source>
        <dbReference type="ARBA" id="ARBA00023134"/>
    </source>
</evidence>
<dbReference type="InterPro" id="IPR000640">
    <property type="entry name" value="EFG_V-like"/>
</dbReference>
<dbReference type="InterPro" id="IPR009022">
    <property type="entry name" value="EFG_III"/>
</dbReference>
<dbReference type="Pfam" id="PF03764">
    <property type="entry name" value="EFG_IV"/>
    <property type="match status" value="1"/>
</dbReference>
<dbReference type="HAMAP" id="MF_00054_B">
    <property type="entry name" value="EF_G_EF_2_B"/>
    <property type="match status" value="1"/>
</dbReference>
<dbReference type="CDD" id="cd04091">
    <property type="entry name" value="mtEFG1_II_like"/>
    <property type="match status" value="1"/>
</dbReference>
<evidence type="ECO:0000256" key="3">
    <source>
        <dbReference type="ARBA" id="ARBA00022768"/>
    </source>
</evidence>
<dbReference type="SMART" id="SM00889">
    <property type="entry name" value="EFG_IV"/>
    <property type="match status" value="1"/>
</dbReference>
<dbReference type="GO" id="GO:0005759">
    <property type="term" value="C:mitochondrial matrix"/>
    <property type="evidence" value="ECO:0007669"/>
    <property type="project" value="UniProtKB-ARBA"/>
</dbReference>
<dbReference type="InterPro" id="IPR004540">
    <property type="entry name" value="Transl_elong_EFG/EF2"/>
</dbReference>
<feature type="domain" description="Tr-type G" evidence="8">
    <location>
        <begin position="1"/>
        <end position="233"/>
    </location>
</feature>
<proteinExistence type="inferred from homology"/>
<dbReference type="InterPro" id="IPR027417">
    <property type="entry name" value="P-loop_NTPase"/>
</dbReference>
<dbReference type="PANTHER" id="PTHR43636:SF2">
    <property type="entry name" value="ELONGATION FACTOR G, MITOCHONDRIAL"/>
    <property type="match status" value="1"/>
</dbReference>
<dbReference type="CDD" id="cd16262">
    <property type="entry name" value="EFG_III"/>
    <property type="match status" value="1"/>
</dbReference>
<dbReference type="Pfam" id="PF00679">
    <property type="entry name" value="EFG_C"/>
    <property type="match status" value="1"/>
</dbReference>
<dbReference type="OrthoDB" id="198619at2759"/>
<dbReference type="Gene3D" id="3.30.70.870">
    <property type="entry name" value="Elongation Factor G (Translational Gtpase), domain 3"/>
    <property type="match status" value="1"/>
</dbReference>
<comment type="pathway">
    <text evidence="7">Protein biosynthesis; polypeptide chain elongation.</text>
</comment>
<gene>
    <name evidence="9" type="ORF">WR25_26962</name>
</gene>
<dbReference type="InterPro" id="IPR005517">
    <property type="entry name" value="Transl_elong_EFG/EF2_IV"/>
</dbReference>
<dbReference type="PRINTS" id="PR00315">
    <property type="entry name" value="ELONGATNFCT"/>
</dbReference>
<accession>A0A2A2JMB1</accession>
<evidence type="ECO:0000256" key="4">
    <source>
        <dbReference type="ARBA" id="ARBA00022917"/>
    </source>
</evidence>
<comment type="caution">
    <text evidence="7">Lacks conserved residue(s) required for the propagation of feature annotation.</text>
</comment>
<dbReference type="FunFam" id="3.30.70.870:FF:000001">
    <property type="entry name" value="Elongation factor G"/>
    <property type="match status" value="1"/>
</dbReference>
<evidence type="ECO:0000256" key="2">
    <source>
        <dbReference type="ARBA" id="ARBA00022741"/>
    </source>
</evidence>
<sequence>MDFMELERQRGITIQSAATYVDWHGTNINIIDTPGHVDFTVEVERALRVLDGAVLVLCGVGGVQSQTFTVNRQLSRYKVPFICFVNKMDRTGATPLRALDGLRNKLGHNAALVHLPIGKDSNFRGIIDLIEENAIFNEGEDGLIVRRDEIPQDMRAEAKDRRQELIEHIANADEILGEKFLNDESLSNQEIHDAIRRTTIKRTFLPVLTGTALKNKGVQTMIDAVVRYLPDPSEVVNKANIKDPKTGEESTIILSPDRNNEKPFVGLAFKLEAGKYGQLTYFRVYQGRLSRGDVILASKDGRKVRVQRLVRMHANQMEEIEAAYAGDICATFGLDCHSGETFCSDPNFQPHLESMHIPEPVISMSIKPVNRKDGDNFIKALTRFTKEDPTFRREYNAEAKETIVSGMGELHLEIYAQRMKNEFNCPVELGKPTVAYRESLASPYKFYFRHKKQTGGQGQFGEIHGIVDPLPPDRNTVVEFTDETYGSNIPKNLFPALKKGLDMIVTEGPLIKCKVAGINVRVQDGETHMVDSTEIAMINTMMNMMREAYEKAQWILLEPIMKVEVTMPNEFQGPVVASLSSRNSLIMSTGSNEGYSSIICETPLSDMFGYMSELRSVTEGKGEFTMEYSRYAPTTKDTQERVIRDWQILHGLIDPNQPDKKLRYEISIVMIRITCQGVEVEAWEQGELGVVLLHSGVSEESLLASTKEMVAGSQMRLQMALKKDGAVNAISLAVCMYMMFEKIGRIDLRLVLERKKDIVSADWCQQRTAFELVIRHF</sequence>
<dbReference type="InterPro" id="IPR005225">
    <property type="entry name" value="Small_GTP-bd"/>
</dbReference>
<dbReference type="Gene3D" id="3.30.70.240">
    <property type="match status" value="1"/>
</dbReference>
<dbReference type="SUPFAM" id="SSF54980">
    <property type="entry name" value="EF-G C-terminal domain-like"/>
    <property type="match status" value="2"/>
</dbReference>
<dbReference type="PROSITE" id="PS00301">
    <property type="entry name" value="G_TR_1"/>
    <property type="match status" value="1"/>
</dbReference>
<dbReference type="UniPathway" id="UPA00345"/>
<dbReference type="SUPFAM" id="SSF52540">
    <property type="entry name" value="P-loop containing nucleoside triphosphate hydrolases"/>
    <property type="match status" value="1"/>
</dbReference>
<keyword evidence="5 7" id="KW-0496">Mitochondrion</keyword>
<dbReference type="Pfam" id="PF14492">
    <property type="entry name" value="EFG_III"/>
    <property type="match status" value="1"/>
</dbReference>
<organism evidence="9 10">
    <name type="scientific">Diploscapter pachys</name>
    <dbReference type="NCBI Taxonomy" id="2018661"/>
    <lineage>
        <taxon>Eukaryota</taxon>
        <taxon>Metazoa</taxon>
        <taxon>Ecdysozoa</taxon>
        <taxon>Nematoda</taxon>
        <taxon>Chromadorea</taxon>
        <taxon>Rhabditida</taxon>
        <taxon>Rhabditina</taxon>
        <taxon>Rhabditomorpha</taxon>
        <taxon>Rhabditoidea</taxon>
        <taxon>Rhabditidae</taxon>
        <taxon>Diploscapter</taxon>
    </lineage>
</organism>
<dbReference type="InterPro" id="IPR000795">
    <property type="entry name" value="T_Tr_GTP-bd_dom"/>
</dbReference>
<dbReference type="InterPro" id="IPR009000">
    <property type="entry name" value="Transl_B-barrel_sf"/>
</dbReference>
<dbReference type="GO" id="GO:0003746">
    <property type="term" value="F:translation elongation factor activity"/>
    <property type="evidence" value="ECO:0007669"/>
    <property type="project" value="UniProtKB-UniRule"/>
</dbReference>
<dbReference type="GO" id="GO:0070125">
    <property type="term" value="P:mitochondrial translational elongation"/>
    <property type="evidence" value="ECO:0007669"/>
    <property type="project" value="UniProtKB-UniRule"/>
</dbReference>
<evidence type="ECO:0000259" key="8">
    <source>
        <dbReference type="PROSITE" id="PS51722"/>
    </source>
</evidence>
<dbReference type="AlphaFoldDB" id="A0A2A2JMB1"/>
<protein>
    <recommendedName>
        <fullName evidence="7">Elongation factor G, mitochondrial</fullName>
        <shortName evidence="7">EF-Gmt</shortName>
    </recommendedName>
    <alternativeName>
        <fullName evidence="7">Elongation factor G 1, mitochondrial</fullName>
        <shortName evidence="7">mEF-G 1</shortName>
    </alternativeName>
    <alternativeName>
        <fullName evidence="7">Elongation factor G1</fullName>
    </alternativeName>
</protein>
<dbReference type="InterPro" id="IPR014721">
    <property type="entry name" value="Ribsml_uS5_D2-typ_fold_subgr"/>
</dbReference>
<dbReference type="Pfam" id="PF00009">
    <property type="entry name" value="GTP_EFTU"/>
    <property type="match status" value="1"/>
</dbReference>
<evidence type="ECO:0000256" key="1">
    <source>
        <dbReference type="ARBA" id="ARBA00005870"/>
    </source>
</evidence>
<comment type="similarity">
    <text evidence="1">Belongs to the TRAFAC class translation factor GTPase superfamily. Classic translation factor GTPase family. EF-G/EF-2 subfamily.</text>
</comment>
<dbReference type="STRING" id="2018661.A0A2A2JMB1"/>
<dbReference type="SUPFAM" id="SSF50447">
    <property type="entry name" value="Translation proteins"/>
    <property type="match status" value="1"/>
</dbReference>
<dbReference type="CDD" id="cd01886">
    <property type="entry name" value="EF-G"/>
    <property type="match status" value="1"/>
</dbReference>
<dbReference type="Gene3D" id="3.40.50.300">
    <property type="entry name" value="P-loop containing nucleotide triphosphate hydrolases"/>
    <property type="match status" value="1"/>
</dbReference>
<comment type="similarity">
    <text evidence="7">Belongs to the GTP-binding elongation factor family. EF-G/EF-2 subfamily.</text>
</comment>
<dbReference type="InterPro" id="IPR041095">
    <property type="entry name" value="EFG_II"/>
</dbReference>
<dbReference type="SMART" id="SM00838">
    <property type="entry name" value="EFG_C"/>
    <property type="match status" value="1"/>
</dbReference>
<comment type="caution">
    <text evidence="9">The sequence shown here is derived from an EMBL/GenBank/DDBJ whole genome shotgun (WGS) entry which is preliminary data.</text>
</comment>
<dbReference type="Gene3D" id="3.30.230.10">
    <property type="match status" value="1"/>
</dbReference>
<dbReference type="Gene3D" id="2.40.30.10">
    <property type="entry name" value="Translation factors"/>
    <property type="match status" value="1"/>
</dbReference>
<dbReference type="Pfam" id="PF03144">
    <property type="entry name" value="GTP_EFTU_D2"/>
    <property type="match status" value="1"/>
</dbReference>
<keyword evidence="4 7" id="KW-0648">Protein biosynthesis</keyword>